<dbReference type="EMBL" id="CADEPI010000399">
    <property type="protein sequence ID" value="CAB3385206.1"/>
    <property type="molecule type" value="Genomic_DNA"/>
</dbReference>
<feature type="region of interest" description="Disordered" evidence="1">
    <location>
        <begin position="1"/>
        <end position="22"/>
    </location>
</feature>
<accession>A0A8S1DYG2</accession>
<evidence type="ECO:0000313" key="5">
    <source>
        <dbReference type="EMBL" id="CAB3385210.1"/>
    </source>
</evidence>
<organism evidence="4 6">
    <name type="scientific">Cloeon dipterum</name>
    <dbReference type="NCBI Taxonomy" id="197152"/>
    <lineage>
        <taxon>Eukaryota</taxon>
        <taxon>Metazoa</taxon>
        <taxon>Ecdysozoa</taxon>
        <taxon>Arthropoda</taxon>
        <taxon>Hexapoda</taxon>
        <taxon>Insecta</taxon>
        <taxon>Pterygota</taxon>
        <taxon>Palaeoptera</taxon>
        <taxon>Ephemeroptera</taxon>
        <taxon>Pisciforma</taxon>
        <taxon>Baetidae</taxon>
        <taxon>Cloeon</taxon>
    </lineage>
</organism>
<comment type="caution">
    <text evidence="4">The sequence shown here is derived from an EMBL/GenBank/DDBJ whole genome shotgun (WGS) entry which is preliminary data.</text>
</comment>
<evidence type="ECO:0000313" key="6">
    <source>
        <dbReference type="Proteomes" id="UP000494165"/>
    </source>
</evidence>
<reference evidence="4 6" key="1">
    <citation type="submission" date="2020-04" db="EMBL/GenBank/DDBJ databases">
        <authorList>
            <person name="Alioto T."/>
            <person name="Alioto T."/>
            <person name="Gomez Garrido J."/>
        </authorList>
    </citation>
    <scope>NUCLEOTIDE SEQUENCE [LARGE SCALE GENOMIC DNA]</scope>
</reference>
<dbReference type="AlphaFoldDB" id="A0A8S1DYG2"/>
<evidence type="ECO:0000256" key="1">
    <source>
        <dbReference type="SAM" id="MobiDB-lite"/>
    </source>
</evidence>
<dbReference type="Proteomes" id="UP000494165">
    <property type="component" value="Unassembled WGS sequence"/>
</dbReference>
<evidence type="ECO:0000313" key="3">
    <source>
        <dbReference type="EMBL" id="CAB3385206.1"/>
    </source>
</evidence>
<evidence type="ECO:0000313" key="2">
    <source>
        <dbReference type="EMBL" id="CAB3368820.1"/>
    </source>
</evidence>
<dbReference type="EMBL" id="CADEPI010000399">
    <property type="protein sequence ID" value="CAB3385208.1"/>
    <property type="molecule type" value="Genomic_DNA"/>
</dbReference>
<evidence type="ECO:0000313" key="4">
    <source>
        <dbReference type="EMBL" id="CAB3385208.1"/>
    </source>
</evidence>
<name>A0A8S1DYG2_9INSE</name>
<gene>
    <name evidence="3" type="ORF">CLODIP_2_CD02017</name>
    <name evidence="4" type="ORF">CLODIP_2_CD02021</name>
    <name evidence="5" type="ORF">CLODIP_2_CD02025</name>
    <name evidence="2" type="ORF">CLODIP_2_CD02731</name>
</gene>
<protein>
    <submittedName>
        <fullName evidence="4">Uncharacterized protein</fullName>
    </submittedName>
</protein>
<dbReference type="EMBL" id="CADEPI010000040">
    <property type="protein sequence ID" value="CAB3368820.1"/>
    <property type="molecule type" value="Genomic_DNA"/>
</dbReference>
<dbReference type="EMBL" id="CADEPI010000399">
    <property type="protein sequence ID" value="CAB3385210.1"/>
    <property type="molecule type" value="Genomic_DNA"/>
</dbReference>
<sequence length="150" mass="16546">MAGAPDKLEPTPFTGPVPTPPESLWVSIPPQLEKLSQRALFGLYKALGRAVDDEEQKLAIKKGLATYAVQTLRAKRLADLDEECTKLYNTVLRGDQVKEQAILTQIKQNSKRVPKPNASPEDIDLVDPDEKATDELCLILKGLMSTSKAY</sequence>
<keyword evidence="6" id="KW-1185">Reference proteome</keyword>
<proteinExistence type="predicted"/>